<sequence>MIQSHNWFCILLILIFQFIFLTLFLNSMTLSFMSVSEHKNIQSFDLNEKINNTQQYNIIIVLTVWKRNFLHQQLSFIESQTICSNNKVMVSIFQNFHHINIKSIVDDWINKNNKSFDIDFIKSPIETGYYGRFLVPLVYKTYSPSYFIICDDDVIWGNKYFENMIRVVNEGSLATRNGRFIIPVEIGAKLSRLPITFEEDIEVDFGGHIWAGKIEWLQNAWRHPPPLLANCEDFWLSAVLKTFFNISTKKPKCPIHEFPQMCSCSHKNASSHKSAVVGQTQIKNDWGIRAKGIKMIVELYNFTSLNVKGKGLRDENHKYLYHDQKFVNSIPGYPYEPFTECLFWS</sequence>
<keyword evidence="2" id="KW-1185">Reference proteome</keyword>
<name>A0A1J4L254_9EUKA</name>
<gene>
    <name evidence="1" type="ORF">TRFO_42165</name>
</gene>
<organism evidence="1 2">
    <name type="scientific">Tritrichomonas foetus</name>
    <dbReference type="NCBI Taxonomy" id="1144522"/>
    <lineage>
        <taxon>Eukaryota</taxon>
        <taxon>Metamonada</taxon>
        <taxon>Parabasalia</taxon>
        <taxon>Tritrichomonadida</taxon>
        <taxon>Tritrichomonadidae</taxon>
        <taxon>Tritrichomonas</taxon>
    </lineage>
</organism>
<protein>
    <submittedName>
        <fullName evidence="1">Uncharacterized protein</fullName>
    </submittedName>
</protein>
<evidence type="ECO:0000313" key="1">
    <source>
        <dbReference type="EMBL" id="OHT15973.1"/>
    </source>
</evidence>
<proteinExistence type="predicted"/>
<dbReference type="Proteomes" id="UP000179807">
    <property type="component" value="Unassembled WGS sequence"/>
</dbReference>
<dbReference type="EMBL" id="MLAK01000165">
    <property type="protein sequence ID" value="OHT15973.1"/>
    <property type="molecule type" value="Genomic_DNA"/>
</dbReference>
<dbReference type="RefSeq" id="XP_068369109.1">
    <property type="nucleotide sequence ID" value="XM_068514175.1"/>
</dbReference>
<dbReference type="GeneID" id="94848879"/>
<reference evidence="1" key="1">
    <citation type="submission" date="2016-10" db="EMBL/GenBank/DDBJ databases">
        <authorList>
            <person name="Benchimol M."/>
            <person name="Almeida L.G."/>
            <person name="Vasconcelos A.T."/>
            <person name="Perreira-Neves A."/>
            <person name="Rosa I.A."/>
            <person name="Tasca T."/>
            <person name="Bogo M.R."/>
            <person name="de Souza W."/>
        </authorList>
    </citation>
    <scope>NUCLEOTIDE SEQUENCE [LARGE SCALE GENOMIC DNA]</scope>
    <source>
        <strain evidence="1">K</strain>
    </source>
</reference>
<comment type="caution">
    <text evidence="1">The sequence shown here is derived from an EMBL/GenBank/DDBJ whole genome shotgun (WGS) entry which is preliminary data.</text>
</comment>
<evidence type="ECO:0000313" key="2">
    <source>
        <dbReference type="Proteomes" id="UP000179807"/>
    </source>
</evidence>
<dbReference type="VEuPathDB" id="TrichDB:TRFO_42165"/>
<dbReference type="AlphaFoldDB" id="A0A1J4L254"/>
<accession>A0A1J4L254</accession>